<reference evidence="7" key="1">
    <citation type="journal article" date="2012" name="Nature">
        <title>The tomato genome sequence provides insights into fleshy fruit evolution.</title>
        <authorList>
            <consortium name="Tomato Genome Consortium"/>
        </authorList>
    </citation>
    <scope>NUCLEOTIDE SEQUENCE [LARGE SCALE GENOMIC DNA]</scope>
    <source>
        <strain evidence="7">cv. Heinz 1706</strain>
    </source>
</reference>
<keyword evidence="8" id="KW-1185">Reference proteome</keyword>
<dbReference type="PANTHER" id="PTHR31707">
    <property type="entry name" value="PECTINESTERASE"/>
    <property type="match status" value="1"/>
</dbReference>
<dbReference type="EnsemblPlants" id="Solyc10g076425.1.1">
    <property type="protein sequence ID" value="Solyc10g076425.1.1"/>
    <property type="gene ID" value="Solyc10g076425.1"/>
</dbReference>
<dbReference type="InParanoid" id="A0A3Q7IIY9"/>
<evidence type="ECO:0000259" key="6">
    <source>
        <dbReference type="Pfam" id="PF01095"/>
    </source>
</evidence>
<dbReference type="GO" id="GO:0030599">
    <property type="term" value="F:pectinesterase activity"/>
    <property type="evidence" value="ECO:0007669"/>
    <property type="project" value="UniProtKB-EC"/>
</dbReference>
<comment type="pathway">
    <text evidence="1">Glycan metabolism; pectin degradation; 2-dehydro-3-deoxy-D-gluconate from pectin: step 1/5.</text>
</comment>
<evidence type="ECO:0000256" key="4">
    <source>
        <dbReference type="ARBA" id="ARBA00023316"/>
    </source>
</evidence>
<evidence type="ECO:0000256" key="5">
    <source>
        <dbReference type="ARBA" id="ARBA00047928"/>
    </source>
</evidence>
<dbReference type="STRING" id="4081.A0A3Q7IIY9"/>
<dbReference type="InterPro" id="IPR011050">
    <property type="entry name" value="Pectin_lyase_fold/virulence"/>
</dbReference>
<dbReference type="Pfam" id="PF01095">
    <property type="entry name" value="Pectinesterase"/>
    <property type="match status" value="1"/>
</dbReference>
<keyword evidence="2" id="KW-0378">Hydrolase</keyword>
<evidence type="ECO:0000256" key="2">
    <source>
        <dbReference type="ARBA" id="ARBA00022801"/>
    </source>
</evidence>
<proteinExistence type="predicted"/>
<keyword evidence="4" id="KW-0961">Cell wall biogenesis/degradation</keyword>
<dbReference type="Proteomes" id="UP000004994">
    <property type="component" value="Chromosome 10"/>
</dbReference>
<dbReference type="GO" id="GO:0042545">
    <property type="term" value="P:cell wall modification"/>
    <property type="evidence" value="ECO:0007669"/>
    <property type="project" value="InterPro"/>
</dbReference>
<evidence type="ECO:0000256" key="3">
    <source>
        <dbReference type="ARBA" id="ARBA00023085"/>
    </source>
</evidence>
<comment type="catalytic activity">
    <reaction evidence="5">
        <text>[(1-&gt;4)-alpha-D-galacturonosyl methyl ester](n) + n H2O = [(1-&gt;4)-alpha-D-galacturonosyl](n) + n methanol + n H(+)</text>
        <dbReference type="Rhea" id="RHEA:22380"/>
        <dbReference type="Rhea" id="RHEA-COMP:14570"/>
        <dbReference type="Rhea" id="RHEA-COMP:14573"/>
        <dbReference type="ChEBI" id="CHEBI:15377"/>
        <dbReference type="ChEBI" id="CHEBI:15378"/>
        <dbReference type="ChEBI" id="CHEBI:17790"/>
        <dbReference type="ChEBI" id="CHEBI:140522"/>
        <dbReference type="ChEBI" id="CHEBI:140523"/>
        <dbReference type="EC" id="3.1.1.11"/>
    </reaction>
</comment>
<feature type="domain" description="Pectinesterase catalytic" evidence="6">
    <location>
        <begin position="91"/>
        <end position="126"/>
    </location>
</feature>
<name>A0A3Q7IIY9_SOLLC</name>
<dbReference type="InterPro" id="IPR012334">
    <property type="entry name" value="Pectin_lyas_fold"/>
</dbReference>
<keyword evidence="3" id="KW-0063">Aspartyl esterase</keyword>
<evidence type="ECO:0000313" key="7">
    <source>
        <dbReference type="EnsemblPlants" id="Solyc10g076425.1.1"/>
    </source>
</evidence>
<dbReference type="Gene3D" id="2.160.20.10">
    <property type="entry name" value="Single-stranded right-handed beta-helix, Pectin lyase-like"/>
    <property type="match status" value="1"/>
</dbReference>
<dbReference type="InterPro" id="IPR000070">
    <property type="entry name" value="Pectinesterase_cat"/>
</dbReference>
<protein>
    <recommendedName>
        <fullName evidence="6">Pectinesterase catalytic domain-containing protein</fullName>
    </recommendedName>
</protein>
<dbReference type="Gramene" id="Solyc10g076425.1.1">
    <property type="protein sequence ID" value="Solyc10g076425.1.1"/>
    <property type="gene ID" value="Solyc10g076425.1"/>
</dbReference>
<dbReference type="UniPathway" id="UPA00545">
    <property type="reaction ID" value="UER00823"/>
</dbReference>
<dbReference type="AlphaFoldDB" id="A0A3Q7IIY9"/>
<accession>A0A3Q7IIY9</accession>
<sequence>MSYLNTFTQCPIIDITIITGNRNFIDDNQPYNIAILGVTTTIHRINVIVSKDGTGDLKGQYKVLIEEGMDTKIITGNRNSIVVSKHMTLHTFRNDDRPIKHQAVTLRVESNSISFYKCRLDGFQDT</sequence>
<dbReference type="SUPFAM" id="SSF51126">
    <property type="entry name" value="Pectin lyase-like"/>
    <property type="match status" value="1"/>
</dbReference>
<evidence type="ECO:0000313" key="8">
    <source>
        <dbReference type="Proteomes" id="UP000004994"/>
    </source>
</evidence>
<organism evidence="7">
    <name type="scientific">Solanum lycopersicum</name>
    <name type="common">Tomato</name>
    <name type="synonym">Lycopersicon esculentum</name>
    <dbReference type="NCBI Taxonomy" id="4081"/>
    <lineage>
        <taxon>Eukaryota</taxon>
        <taxon>Viridiplantae</taxon>
        <taxon>Streptophyta</taxon>
        <taxon>Embryophyta</taxon>
        <taxon>Tracheophyta</taxon>
        <taxon>Spermatophyta</taxon>
        <taxon>Magnoliopsida</taxon>
        <taxon>eudicotyledons</taxon>
        <taxon>Gunneridae</taxon>
        <taxon>Pentapetalae</taxon>
        <taxon>asterids</taxon>
        <taxon>lamiids</taxon>
        <taxon>Solanales</taxon>
        <taxon>Solanaceae</taxon>
        <taxon>Solanoideae</taxon>
        <taxon>Solaneae</taxon>
        <taxon>Solanum</taxon>
        <taxon>Solanum subgen. Lycopersicon</taxon>
    </lineage>
</organism>
<dbReference type="GO" id="GO:0045490">
    <property type="term" value="P:pectin catabolic process"/>
    <property type="evidence" value="ECO:0007669"/>
    <property type="project" value="UniProtKB-UniPathway"/>
</dbReference>
<evidence type="ECO:0000256" key="1">
    <source>
        <dbReference type="ARBA" id="ARBA00005184"/>
    </source>
</evidence>
<reference evidence="7" key="2">
    <citation type="submission" date="2019-01" db="UniProtKB">
        <authorList>
            <consortium name="EnsemblPlants"/>
        </authorList>
    </citation>
    <scope>IDENTIFICATION</scope>
    <source>
        <strain evidence="7">cv. Heinz 1706</strain>
    </source>
</reference>